<evidence type="ECO:0000313" key="2">
    <source>
        <dbReference type="Proteomes" id="UP000593560"/>
    </source>
</evidence>
<comment type="caution">
    <text evidence="1">The sequence shown here is derived from an EMBL/GenBank/DDBJ whole genome shotgun (WGS) entry which is preliminary data.</text>
</comment>
<dbReference type="AlphaFoldDB" id="A0A7J9H9W8"/>
<dbReference type="EMBL" id="JABFAD010000008">
    <property type="protein sequence ID" value="MBA0806174.1"/>
    <property type="molecule type" value="Genomic_DNA"/>
</dbReference>
<accession>A0A7J9H9W8</accession>
<protein>
    <submittedName>
        <fullName evidence="1">Uncharacterized protein</fullName>
    </submittedName>
</protein>
<evidence type="ECO:0000313" key="1">
    <source>
        <dbReference type="EMBL" id="MBA0806174.1"/>
    </source>
</evidence>
<organism evidence="1 2">
    <name type="scientific">Gossypium harknessii</name>
    <dbReference type="NCBI Taxonomy" id="34285"/>
    <lineage>
        <taxon>Eukaryota</taxon>
        <taxon>Viridiplantae</taxon>
        <taxon>Streptophyta</taxon>
        <taxon>Embryophyta</taxon>
        <taxon>Tracheophyta</taxon>
        <taxon>Spermatophyta</taxon>
        <taxon>Magnoliopsida</taxon>
        <taxon>eudicotyledons</taxon>
        <taxon>Gunneridae</taxon>
        <taxon>Pentapetalae</taxon>
        <taxon>rosids</taxon>
        <taxon>malvids</taxon>
        <taxon>Malvales</taxon>
        <taxon>Malvaceae</taxon>
        <taxon>Malvoideae</taxon>
        <taxon>Gossypium</taxon>
    </lineage>
</organism>
<name>A0A7J9H9W8_9ROSI</name>
<feature type="non-terminal residue" evidence="1">
    <location>
        <position position="56"/>
    </location>
</feature>
<dbReference type="Proteomes" id="UP000593560">
    <property type="component" value="Unassembled WGS sequence"/>
</dbReference>
<gene>
    <name evidence="1" type="ORF">Gohar_005639</name>
</gene>
<reference evidence="1 2" key="1">
    <citation type="journal article" date="2019" name="Genome Biol. Evol.">
        <title>Insights into the evolution of the New World diploid cottons (Gossypium, subgenus Houzingenia) based on genome sequencing.</title>
        <authorList>
            <person name="Grover C.E."/>
            <person name="Arick M.A. 2nd"/>
            <person name="Thrash A."/>
            <person name="Conover J.L."/>
            <person name="Sanders W.S."/>
            <person name="Peterson D.G."/>
            <person name="Frelichowski J.E."/>
            <person name="Scheffler J.A."/>
            <person name="Scheffler B.E."/>
            <person name="Wendel J.F."/>
        </authorList>
    </citation>
    <scope>NUCLEOTIDE SEQUENCE [LARGE SCALE GENOMIC DNA]</scope>
    <source>
        <strain evidence="1">0</strain>
        <tissue evidence="1">Leaf</tissue>
    </source>
</reference>
<proteinExistence type="predicted"/>
<sequence length="56" mass="6416">MEDLSCLRAMPFISILLMRFLELQTIGKCSFFLFRRVLTAIVASVDIEFLPCLFVG</sequence>
<keyword evidence="2" id="KW-1185">Reference proteome</keyword>